<evidence type="ECO:0000256" key="4">
    <source>
        <dbReference type="ARBA" id="ARBA00022475"/>
    </source>
</evidence>
<dbReference type="SMART" id="SM00387">
    <property type="entry name" value="HATPase_c"/>
    <property type="match status" value="1"/>
</dbReference>
<evidence type="ECO:0000256" key="1">
    <source>
        <dbReference type="ARBA" id="ARBA00000085"/>
    </source>
</evidence>
<dbReference type="CDD" id="cd00082">
    <property type="entry name" value="HisKA"/>
    <property type="match status" value="1"/>
</dbReference>
<dbReference type="PROSITE" id="PS50109">
    <property type="entry name" value="HIS_KIN"/>
    <property type="match status" value="1"/>
</dbReference>
<dbReference type="GO" id="GO:0005524">
    <property type="term" value="F:ATP binding"/>
    <property type="evidence" value="ECO:0007669"/>
    <property type="project" value="UniProtKB-KW"/>
</dbReference>
<keyword evidence="12" id="KW-0902">Two-component regulatory system</keyword>
<dbReference type="GO" id="GO:0005886">
    <property type="term" value="C:plasma membrane"/>
    <property type="evidence" value="ECO:0007669"/>
    <property type="project" value="UniProtKB-SubCell"/>
</dbReference>
<name>A0A127ELX4_CLOPF</name>
<evidence type="ECO:0000313" key="16">
    <source>
        <dbReference type="Proteomes" id="UP000070260"/>
    </source>
</evidence>
<dbReference type="Pfam" id="PF00512">
    <property type="entry name" value="HisKA"/>
    <property type="match status" value="1"/>
</dbReference>
<dbReference type="InterPro" id="IPR003594">
    <property type="entry name" value="HATPase_dom"/>
</dbReference>
<dbReference type="InterPro" id="IPR036097">
    <property type="entry name" value="HisK_dim/P_sf"/>
</dbReference>
<dbReference type="SMART" id="SM00304">
    <property type="entry name" value="HAMP"/>
    <property type="match status" value="1"/>
</dbReference>
<dbReference type="InterPro" id="IPR036890">
    <property type="entry name" value="HATPase_C_sf"/>
</dbReference>
<keyword evidence="4" id="KW-1003">Cell membrane</keyword>
<evidence type="ECO:0000256" key="6">
    <source>
        <dbReference type="ARBA" id="ARBA00022679"/>
    </source>
</evidence>
<evidence type="ECO:0000256" key="3">
    <source>
        <dbReference type="ARBA" id="ARBA00012438"/>
    </source>
</evidence>
<dbReference type="GO" id="GO:0000155">
    <property type="term" value="F:phosphorelay sensor kinase activity"/>
    <property type="evidence" value="ECO:0007669"/>
    <property type="project" value="InterPro"/>
</dbReference>
<dbReference type="EMBL" id="CP010994">
    <property type="protein sequence ID" value="AMN36974.1"/>
    <property type="molecule type" value="Genomic_DNA"/>
</dbReference>
<dbReference type="InterPro" id="IPR003661">
    <property type="entry name" value="HisK_dim/P_dom"/>
</dbReference>
<dbReference type="Gene3D" id="6.10.340.10">
    <property type="match status" value="1"/>
</dbReference>
<feature type="transmembrane region" description="Helical" evidence="14">
    <location>
        <begin position="137"/>
        <end position="154"/>
    </location>
</feature>
<dbReference type="PROSITE" id="PS50885">
    <property type="entry name" value="HAMP"/>
    <property type="match status" value="1"/>
</dbReference>
<dbReference type="SUPFAM" id="SSF158472">
    <property type="entry name" value="HAMP domain-like"/>
    <property type="match status" value="1"/>
</dbReference>
<dbReference type="FunFam" id="1.10.287.130:FF:000001">
    <property type="entry name" value="Two-component sensor histidine kinase"/>
    <property type="match status" value="1"/>
</dbReference>
<evidence type="ECO:0000313" key="15">
    <source>
        <dbReference type="EMBL" id="AMN36974.1"/>
    </source>
</evidence>
<evidence type="ECO:0000256" key="14">
    <source>
        <dbReference type="SAM" id="Phobius"/>
    </source>
</evidence>
<reference evidence="15 16" key="1">
    <citation type="journal article" date="2016" name="PLoS ONE">
        <title>Plasmid Characterization and Chromosome Analysis of Two netF+ Clostridium perfringens Isolates Associated with Foal and Canine Necrotizing Enteritis.</title>
        <authorList>
            <person name="Mehdizadeh Gohari I."/>
            <person name="Kropinski A.M."/>
            <person name="Weese S.J."/>
            <person name="Parreira V.R."/>
            <person name="Whitehead A.E."/>
            <person name="Boerlin P."/>
            <person name="Prescott J.F."/>
        </authorList>
    </citation>
    <scope>NUCLEOTIDE SEQUENCE [LARGE SCALE GENOMIC DNA]</scope>
    <source>
        <strain evidence="15 16">JP838</strain>
    </source>
</reference>
<evidence type="ECO:0000256" key="12">
    <source>
        <dbReference type="ARBA" id="ARBA00023012"/>
    </source>
</evidence>
<evidence type="ECO:0000256" key="8">
    <source>
        <dbReference type="ARBA" id="ARBA00022741"/>
    </source>
</evidence>
<dbReference type="FunFam" id="3.30.565.10:FF:000006">
    <property type="entry name" value="Sensor histidine kinase WalK"/>
    <property type="match status" value="1"/>
</dbReference>
<dbReference type="SMART" id="SM00388">
    <property type="entry name" value="HisKA"/>
    <property type="match status" value="1"/>
</dbReference>
<dbReference type="PANTHER" id="PTHR45528:SF1">
    <property type="entry name" value="SENSOR HISTIDINE KINASE CPXA"/>
    <property type="match status" value="1"/>
</dbReference>
<dbReference type="AlphaFoldDB" id="A0A127ELX4"/>
<keyword evidence="6" id="KW-0808">Transferase</keyword>
<dbReference type="EC" id="2.7.13.3" evidence="3"/>
<dbReference type="PATRIC" id="fig|1502.177.peg.3001"/>
<dbReference type="OrthoDB" id="9813151at2"/>
<gene>
    <name evidence="15" type="ORF">JFP838_14980</name>
</gene>
<dbReference type="CDD" id="cd06225">
    <property type="entry name" value="HAMP"/>
    <property type="match status" value="1"/>
</dbReference>
<feature type="transmembrane region" description="Helical" evidence="14">
    <location>
        <begin position="12"/>
        <end position="33"/>
    </location>
</feature>
<dbReference type="SUPFAM" id="SSF47384">
    <property type="entry name" value="Homodimeric domain of signal transducing histidine kinase"/>
    <property type="match status" value="1"/>
</dbReference>
<dbReference type="PANTHER" id="PTHR45528">
    <property type="entry name" value="SENSOR HISTIDINE KINASE CPXA"/>
    <property type="match status" value="1"/>
</dbReference>
<sequence length="469" mass="53181">MRCRGLVPKLILTLSVTICITFFIVGIILSSLFREEYYQERLKTLSGEAEVIEQVVNSFMNSETTLGELDKSISFIGDSLKADIYLIDSYGYIYSVSNEKYDYLKRTKIDDNDMKTLKENIPIEEKKKNEFIYSKPIFYKGVFTGAVSIVTPLSALSDSLVRINQIVWMCVAIAIIFSGLAIYFISKKIIIKPLKVINNAAKKIANGEIGNRVNVSYDDEVGELAESFNIMATSIEEAELNRREFISNVSHELRSPMTSIKGFITAILDGVIPKDKEEYYLVIVNDEISRLTRLINDLLDLSAMQAGKLEFNISELELNRIIETTVLKMNQKAASKNIKIEVLLESEKLYVYGDNDRLIQVVTNLVDNAIKYCDENGEVKISTKTKGSKIVVSIFNTSKGIDEYDLTHIWDRFYKVDKARSNKTSTGLGLSIVRNIILQLEEDIWAENVKDKNGEIKGVRFNFTLTKVK</sequence>
<proteinExistence type="predicted"/>
<comment type="subcellular location">
    <subcellularLocation>
        <location evidence="2">Cell membrane</location>
        <topology evidence="2">Multi-pass membrane protein</topology>
    </subcellularLocation>
</comment>
<keyword evidence="5" id="KW-0597">Phosphoprotein</keyword>
<accession>A0A127ELX4</accession>
<dbReference type="Pfam" id="PF02518">
    <property type="entry name" value="HATPase_c"/>
    <property type="match status" value="1"/>
</dbReference>
<evidence type="ECO:0000256" key="9">
    <source>
        <dbReference type="ARBA" id="ARBA00022777"/>
    </source>
</evidence>
<dbReference type="RefSeq" id="WP_061429268.1">
    <property type="nucleotide sequence ID" value="NZ_CABPRK010000003.1"/>
</dbReference>
<dbReference type="InterPro" id="IPR005467">
    <property type="entry name" value="His_kinase_dom"/>
</dbReference>
<dbReference type="Gene3D" id="1.10.287.130">
    <property type="match status" value="1"/>
</dbReference>
<dbReference type="InterPro" id="IPR050398">
    <property type="entry name" value="HssS/ArlS-like"/>
</dbReference>
<keyword evidence="9 15" id="KW-0418">Kinase</keyword>
<keyword evidence="10" id="KW-0067">ATP-binding</keyword>
<organism evidence="15 16">
    <name type="scientific">Clostridium perfringens</name>
    <dbReference type="NCBI Taxonomy" id="1502"/>
    <lineage>
        <taxon>Bacteria</taxon>
        <taxon>Bacillati</taxon>
        <taxon>Bacillota</taxon>
        <taxon>Clostridia</taxon>
        <taxon>Eubacteriales</taxon>
        <taxon>Clostridiaceae</taxon>
        <taxon>Clostridium</taxon>
    </lineage>
</organism>
<evidence type="ECO:0000256" key="5">
    <source>
        <dbReference type="ARBA" id="ARBA00022553"/>
    </source>
</evidence>
<keyword evidence="7 14" id="KW-0812">Transmembrane</keyword>
<evidence type="ECO:0000256" key="2">
    <source>
        <dbReference type="ARBA" id="ARBA00004651"/>
    </source>
</evidence>
<dbReference type="Gene3D" id="3.30.565.10">
    <property type="entry name" value="Histidine kinase-like ATPase, C-terminal domain"/>
    <property type="match status" value="1"/>
</dbReference>
<dbReference type="Proteomes" id="UP000070260">
    <property type="component" value="Chromosome"/>
</dbReference>
<evidence type="ECO:0000256" key="7">
    <source>
        <dbReference type="ARBA" id="ARBA00022692"/>
    </source>
</evidence>
<feature type="transmembrane region" description="Helical" evidence="14">
    <location>
        <begin position="166"/>
        <end position="185"/>
    </location>
</feature>
<comment type="catalytic activity">
    <reaction evidence="1">
        <text>ATP + protein L-histidine = ADP + protein N-phospho-L-histidine.</text>
        <dbReference type="EC" id="2.7.13.3"/>
    </reaction>
</comment>
<dbReference type="SUPFAM" id="SSF55874">
    <property type="entry name" value="ATPase domain of HSP90 chaperone/DNA topoisomerase II/histidine kinase"/>
    <property type="match status" value="1"/>
</dbReference>
<dbReference type="Pfam" id="PF00672">
    <property type="entry name" value="HAMP"/>
    <property type="match status" value="1"/>
</dbReference>
<keyword evidence="11 14" id="KW-1133">Transmembrane helix</keyword>
<keyword evidence="13 14" id="KW-0472">Membrane</keyword>
<evidence type="ECO:0000256" key="13">
    <source>
        <dbReference type="ARBA" id="ARBA00023136"/>
    </source>
</evidence>
<evidence type="ECO:0000256" key="11">
    <source>
        <dbReference type="ARBA" id="ARBA00022989"/>
    </source>
</evidence>
<keyword evidence="8" id="KW-0547">Nucleotide-binding</keyword>
<protein>
    <recommendedName>
        <fullName evidence="3">histidine kinase</fullName>
        <ecNumber evidence="3">2.7.13.3</ecNumber>
    </recommendedName>
</protein>
<evidence type="ECO:0000256" key="10">
    <source>
        <dbReference type="ARBA" id="ARBA00022840"/>
    </source>
</evidence>
<dbReference type="InterPro" id="IPR003660">
    <property type="entry name" value="HAMP_dom"/>
</dbReference>